<dbReference type="Proteomes" id="UP001444661">
    <property type="component" value="Unassembled WGS sequence"/>
</dbReference>
<dbReference type="EMBL" id="JAQQWK010000002">
    <property type="protein sequence ID" value="KAK8051145.1"/>
    <property type="molecule type" value="Genomic_DNA"/>
</dbReference>
<comment type="caution">
    <text evidence="1">The sequence shown here is derived from an EMBL/GenBank/DDBJ whole genome shotgun (WGS) entry which is preliminary data.</text>
</comment>
<reference evidence="1 2" key="1">
    <citation type="submission" date="2023-01" db="EMBL/GenBank/DDBJ databases">
        <title>Analysis of 21 Apiospora genomes using comparative genomics revels a genus with tremendous synthesis potential of carbohydrate active enzymes and secondary metabolites.</title>
        <authorList>
            <person name="Sorensen T."/>
        </authorList>
    </citation>
    <scope>NUCLEOTIDE SEQUENCE [LARGE SCALE GENOMIC DNA]</scope>
    <source>
        <strain evidence="1 2">CBS 33761</strain>
    </source>
</reference>
<name>A0ABR1TWX0_9PEZI</name>
<organism evidence="1 2">
    <name type="scientific">Apiospora rasikravindrae</name>
    <dbReference type="NCBI Taxonomy" id="990691"/>
    <lineage>
        <taxon>Eukaryota</taxon>
        <taxon>Fungi</taxon>
        <taxon>Dikarya</taxon>
        <taxon>Ascomycota</taxon>
        <taxon>Pezizomycotina</taxon>
        <taxon>Sordariomycetes</taxon>
        <taxon>Xylariomycetidae</taxon>
        <taxon>Amphisphaeriales</taxon>
        <taxon>Apiosporaceae</taxon>
        <taxon>Apiospora</taxon>
    </lineage>
</organism>
<gene>
    <name evidence="1" type="ORF">PG993_002530</name>
</gene>
<evidence type="ECO:0000313" key="2">
    <source>
        <dbReference type="Proteomes" id="UP001444661"/>
    </source>
</evidence>
<keyword evidence="2" id="KW-1185">Reference proteome</keyword>
<proteinExistence type="predicted"/>
<protein>
    <submittedName>
        <fullName evidence="1">Uncharacterized protein</fullName>
    </submittedName>
</protein>
<sequence length="66" mass="7395">MSGPGLHHTGRKGRKVPDQARNYRELVWFQLGKPPSSANNDTSWLDFVTSMTCGGDKKSRRPPLVQ</sequence>
<accession>A0ABR1TWX0</accession>
<evidence type="ECO:0000313" key="1">
    <source>
        <dbReference type="EMBL" id="KAK8051145.1"/>
    </source>
</evidence>